<evidence type="ECO:0000256" key="1">
    <source>
        <dbReference type="ARBA" id="ARBA00004127"/>
    </source>
</evidence>
<dbReference type="Pfam" id="PF04116">
    <property type="entry name" value="FA_hydroxylase"/>
    <property type="match status" value="1"/>
</dbReference>
<name>A0A5M6ZFF9_9PROT</name>
<dbReference type="PANTHER" id="PTHR21624:SF1">
    <property type="entry name" value="ALKYLGLYCEROL MONOOXYGENASE"/>
    <property type="match status" value="1"/>
</dbReference>
<evidence type="ECO:0000256" key="8">
    <source>
        <dbReference type="SAM" id="Phobius"/>
    </source>
</evidence>
<dbReference type="Proteomes" id="UP000325122">
    <property type="component" value="Unassembled WGS sequence"/>
</dbReference>
<keyword evidence="6 8" id="KW-0472">Membrane</keyword>
<gene>
    <name evidence="10" type="ORF">F1654_06770</name>
</gene>
<dbReference type="GO" id="GO:0016020">
    <property type="term" value="C:membrane"/>
    <property type="evidence" value="ECO:0007669"/>
    <property type="project" value="GOC"/>
</dbReference>
<organism evidence="10 11">
    <name type="scientific">Alkalicaulis satelles</name>
    <dbReference type="NCBI Taxonomy" id="2609175"/>
    <lineage>
        <taxon>Bacteria</taxon>
        <taxon>Pseudomonadati</taxon>
        <taxon>Pseudomonadota</taxon>
        <taxon>Alphaproteobacteria</taxon>
        <taxon>Maricaulales</taxon>
        <taxon>Maricaulaceae</taxon>
        <taxon>Alkalicaulis</taxon>
    </lineage>
</organism>
<evidence type="ECO:0000256" key="7">
    <source>
        <dbReference type="SAM" id="MobiDB-lite"/>
    </source>
</evidence>
<dbReference type="AlphaFoldDB" id="A0A5M6ZFF9"/>
<dbReference type="InterPro" id="IPR051689">
    <property type="entry name" value="Sterol_desaturase/TMEM195"/>
</dbReference>
<feature type="transmembrane region" description="Helical" evidence="8">
    <location>
        <begin position="139"/>
        <end position="169"/>
    </location>
</feature>
<evidence type="ECO:0000256" key="2">
    <source>
        <dbReference type="ARBA" id="ARBA00022692"/>
    </source>
</evidence>
<keyword evidence="3 8" id="KW-1133">Transmembrane helix</keyword>
<evidence type="ECO:0000256" key="6">
    <source>
        <dbReference type="ARBA" id="ARBA00023136"/>
    </source>
</evidence>
<dbReference type="InterPro" id="IPR006694">
    <property type="entry name" value="Fatty_acid_hydroxylase"/>
</dbReference>
<dbReference type="GO" id="GO:0005506">
    <property type="term" value="F:iron ion binding"/>
    <property type="evidence" value="ECO:0007669"/>
    <property type="project" value="InterPro"/>
</dbReference>
<reference evidence="10 11" key="1">
    <citation type="submission" date="2019-09" db="EMBL/GenBank/DDBJ databases">
        <authorList>
            <person name="Kevbrin V."/>
            <person name="Grouzdev D.S."/>
        </authorList>
    </citation>
    <scope>NUCLEOTIDE SEQUENCE [LARGE SCALE GENOMIC DNA]</scope>
    <source>
        <strain evidence="10 11">G-192</strain>
    </source>
</reference>
<evidence type="ECO:0000256" key="5">
    <source>
        <dbReference type="ARBA" id="ARBA00023098"/>
    </source>
</evidence>
<feature type="region of interest" description="Disordered" evidence="7">
    <location>
        <begin position="294"/>
        <end position="319"/>
    </location>
</feature>
<dbReference type="GO" id="GO:0008610">
    <property type="term" value="P:lipid biosynthetic process"/>
    <property type="evidence" value="ECO:0007669"/>
    <property type="project" value="InterPro"/>
</dbReference>
<evidence type="ECO:0000313" key="11">
    <source>
        <dbReference type="Proteomes" id="UP000325122"/>
    </source>
</evidence>
<proteinExistence type="predicted"/>
<keyword evidence="4" id="KW-0560">Oxidoreductase</keyword>
<protein>
    <submittedName>
        <fullName evidence="10">Sterol desaturase family protein</fullName>
    </submittedName>
</protein>
<evidence type="ECO:0000256" key="4">
    <source>
        <dbReference type="ARBA" id="ARBA00023002"/>
    </source>
</evidence>
<keyword evidence="5" id="KW-0443">Lipid metabolism</keyword>
<dbReference type="GO" id="GO:0006643">
    <property type="term" value="P:membrane lipid metabolic process"/>
    <property type="evidence" value="ECO:0007669"/>
    <property type="project" value="TreeGrafter"/>
</dbReference>
<evidence type="ECO:0000313" key="10">
    <source>
        <dbReference type="EMBL" id="KAA5803502.1"/>
    </source>
</evidence>
<dbReference type="GO" id="GO:0050479">
    <property type="term" value="F:glyceryl-ether monooxygenase activity"/>
    <property type="evidence" value="ECO:0007669"/>
    <property type="project" value="TreeGrafter"/>
</dbReference>
<dbReference type="RefSeq" id="WP_150022770.1">
    <property type="nucleotide sequence ID" value="NZ_VWOJ01000002.1"/>
</dbReference>
<dbReference type="EMBL" id="VWOJ01000002">
    <property type="protein sequence ID" value="KAA5803502.1"/>
    <property type="molecule type" value="Genomic_DNA"/>
</dbReference>
<evidence type="ECO:0000256" key="3">
    <source>
        <dbReference type="ARBA" id="ARBA00022989"/>
    </source>
</evidence>
<sequence>MNAPDLPDPILLAIPAFVALIVAEMIYARMTGRARFEPRDSAASLVMGLGNTVSGIVLGGVALAWFIFVSQFALFDIGWALWAFVLCFVLDDFVYYWSHRFAHTVRWWWADHVVHHSSQHYNLTTALRQPWLNPLTFKFIFFGTWLVLIGFPIAMVAFVGALNLVYQFWIHTEAVKRLPAPIEYIFNTPSHHRVHHAVNPRYLDRNYAGVFIIWDRMFGTFEPEREDEPCRYGIVRQLGTHNPLKICLHEWIGIVKDVRSARSLREALGYWLGPPGWSPDGSRDSSKILKARWMEQQRTARSDKPAESASLPPEARPAE</sequence>
<feature type="transmembrane region" description="Helical" evidence="8">
    <location>
        <begin position="12"/>
        <end position="30"/>
    </location>
</feature>
<evidence type="ECO:0000259" key="9">
    <source>
        <dbReference type="Pfam" id="PF04116"/>
    </source>
</evidence>
<dbReference type="GO" id="GO:0012505">
    <property type="term" value="C:endomembrane system"/>
    <property type="evidence" value="ECO:0007669"/>
    <property type="project" value="UniProtKB-SubCell"/>
</dbReference>
<keyword evidence="2 8" id="KW-0812">Transmembrane</keyword>
<accession>A0A5M6ZFF9</accession>
<feature type="transmembrane region" description="Helical" evidence="8">
    <location>
        <begin position="79"/>
        <end position="97"/>
    </location>
</feature>
<feature type="domain" description="Fatty acid hydroxylase" evidence="9">
    <location>
        <begin position="84"/>
        <end position="220"/>
    </location>
</feature>
<feature type="transmembrane region" description="Helical" evidence="8">
    <location>
        <begin position="42"/>
        <end position="67"/>
    </location>
</feature>
<comment type="subcellular location">
    <subcellularLocation>
        <location evidence="1">Endomembrane system</location>
        <topology evidence="1">Multi-pass membrane protein</topology>
    </subcellularLocation>
</comment>
<feature type="compositionally biased region" description="Basic and acidic residues" evidence="7">
    <location>
        <begin position="294"/>
        <end position="306"/>
    </location>
</feature>
<keyword evidence="11" id="KW-1185">Reference proteome</keyword>
<comment type="caution">
    <text evidence="10">The sequence shown here is derived from an EMBL/GenBank/DDBJ whole genome shotgun (WGS) entry which is preliminary data.</text>
</comment>
<dbReference type="PANTHER" id="PTHR21624">
    <property type="entry name" value="STEROL DESATURASE-RELATED PROTEIN"/>
    <property type="match status" value="1"/>
</dbReference>